<evidence type="ECO:0000256" key="4">
    <source>
        <dbReference type="ARBA" id="ARBA00022448"/>
    </source>
</evidence>
<dbReference type="Pfam" id="PF04124">
    <property type="entry name" value="Dor1"/>
    <property type="match status" value="1"/>
</dbReference>
<name>I2FYE9_USTHO</name>
<evidence type="ECO:0000256" key="2">
    <source>
        <dbReference type="ARBA" id="ARBA00006419"/>
    </source>
</evidence>
<feature type="compositionally biased region" description="Basic and acidic residues" evidence="9">
    <location>
        <begin position="975"/>
        <end position="1002"/>
    </location>
</feature>
<feature type="compositionally biased region" description="Basic and acidic residues" evidence="9">
    <location>
        <begin position="703"/>
        <end position="787"/>
    </location>
</feature>
<dbReference type="GO" id="GO:0015031">
    <property type="term" value="P:protein transport"/>
    <property type="evidence" value="ECO:0007669"/>
    <property type="project" value="UniProtKB-KW"/>
</dbReference>
<dbReference type="OrthoDB" id="1661054at2759"/>
<dbReference type="Proteomes" id="UP000006174">
    <property type="component" value="Unassembled WGS sequence"/>
</dbReference>
<dbReference type="GO" id="GO:0017119">
    <property type="term" value="C:Golgi transport complex"/>
    <property type="evidence" value="ECO:0007669"/>
    <property type="project" value="InterPro"/>
</dbReference>
<keyword evidence="4" id="KW-0813">Transport</keyword>
<comment type="similarity">
    <text evidence="2">Belongs to the COG8 family.</text>
</comment>
<dbReference type="OMA" id="RYIDLWR"/>
<reference evidence="10 11" key="1">
    <citation type="journal article" date="2012" name="Plant Cell">
        <title>Genome comparison of barley and maize smut fungi reveals targeted loss of RNA silencing components and species-specific presence of transposable elements.</title>
        <authorList>
            <person name="Laurie J.D."/>
            <person name="Ali S."/>
            <person name="Linning R."/>
            <person name="Mannhaupt G."/>
            <person name="Wong P."/>
            <person name="Gueldener U."/>
            <person name="Muensterkoetter M."/>
            <person name="Moore R."/>
            <person name="Kahmann R."/>
            <person name="Bakkeren G."/>
            <person name="Schirawski J."/>
        </authorList>
    </citation>
    <scope>NUCLEOTIDE SEQUENCE [LARGE SCALE GENOMIC DNA]</scope>
    <source>
        <strain evidence="11">Uh4875-4</strain>
    </source>
</reference>
<feature type="compositionally biased region" description="Polar residues" evidence="9">
    <location>
        <begin position="889"/>
        <end position="899"/>
    </location>
</feature>
<feature type="compositionally biased region" description="Polar residues" evidence="9">
    <location>
        <begin position="1035"/>
        <end position="1048"/>
    </location>
</feature>
<gene>
    <name evidence="10" type="ORF">UHOR_05042</name>
</gene>
<keyword evidence="7" id="KW-0472">Membrane</keyword>
<keyword evidence="5" id="KW-0653">Protein transport</keyword>
<evidence type="ECO:0000256" key="6">
    <source>
        <dbReference type="ARBA" id="ARBA00023034"/>
    </source>
</evidence>
<dbReference type="AlphaFoldDB" id="I2FYE9"/>
<accession>I2FYE9</accession>
<organism evidence="10 11">
    <name type="scientific">Ustilago hordei</name>
    <name type="common">Barley covered smut fungus</name>
    <dbReference type="NCBI Taxonomy" id="120017"/>
    <lineage>
        <taxon>Eukaryota</taxon>
        <taxon>Fungi</taxon>
        <taxon>Dikarya</taxon>
        <taxon>Basidiomycota</taxon>
        <taxon>Ustilaginomycotina</taxon>
        <taxon>Ustilaginomycetes</taxon>
        <taxon>Ustilaginales</taxon>
        <taxon>Ustilaginaceae</taxon>
        <taxon>Ustilago</taxon>
    </lineage>
</organism>
<dbReference type="GO" id="GO:0000139">
    <property type="term" value="C:Golgi membrane"/>
    <property type="evidence" value="ECO:0007669"/>
    <property type="project" value="UniProtKB-SubCell"/>
</dbReference>
<evidence type="ECO:0000256" key="9">
    <source>
        <dbReference type="SAM" id="MobiDB-lite"/>
    </source>
</evidence>
<keyword evidence="6" id="KW-0333">Golgi apparatus</keyword>
<evidence type="ECO:0000256" key="1">
    <source>
        <dbReference type="ARBA" id="ARBA00004395"/>
    </source>
</evidence>
<dbReference type="InterPro" id="IPR007255">
    <property type="entry name" value="COG8"/>
</dbReference>
<proteinExistence type="inferred from homology"/>
<evidence type="ECO:0000313" key="11">
    <source>
        <dbReference type="Proteomes" id="UP000006174"/>
    </source>
</evidence>
<comment type="subcellular location">
    <subcellularLocation>
        <location evidence="1">Golgi apparatus membrane</location>
        <topology evidence="1">Peripheral membrane protein</topology>
    </subcellularLocation>
</comment>
<evidence type="ECO:0000256" key="5">
    <source>
        <dbReference type="ARBA" id="ARBA00022927"/>
    </source>
</evidence>
<evidence type="ECO:0000256" key="3">
    <source>
        <dbReference type="ARBA" id="ARBA00020983"/>
    </source>
</evidence>
<evidence type="ECO:0000256" key="8">
    <source>
        <dbReference type="ARBA" id="ARBA00031347"/>
    </source>
</evidence>
<feature type="compositionally biased region" description="Basic and acidic residues" evidence="9">
    <location>
        <begin position="795"/>
        <end position="888"/>
    </location>
</feature>
<dbReference type="HOGENOM" id="CLU_271827_0_0_1"/>
<evidence type="ECO:0000256" key="7">
    <source>
        <dbReference type="ARBA" id="ARBA00023136"/>
    </source>
</evidence>
<feature type="compositionally biased region" description="Acidic residues" evidence="9">
    <location>
        <begin position="1008"/>
        <end position="1030"/>
    </location>
</feature>
<dbReference type="eggNOG" id="KOG2069">
    <property type="taxonomic scope" value="Eukaryota"/>
</dbReference>
<feature type="compositionally biased region" description="Basic and acidic residues" evidence="9">
    <location>
        <begin position="906"/>
        <end position="921"/>
    </location>
</feature>
<feature type="compositionally biased region" description="Basic and acidic residues" evidence="9">
    <location>
        <begin position="951"/>
        <end position="968"/>
    </location>
</feature>
<protein>
    <recommendedName>
        <fullName evidence="3">Conserved oligomeric Golgi complex subunit 8</fullName>
    </recommendedName>
    <alternativeName>
        <fullName evidence="8">Component of oligomeric Golgi complex 8</fullName>
    </alternativeName>
</protein>
<feature type="region of interest" description="Disordered" evidence="9">
    <location>
        <begin position="678"/>
        <end position="1065"/>
    </location>
</feature>
<dbReference type="STRING" id="1128400.I2FYE9"/>
<dbReference type="GO" id="GO:0006891">
    <property type="term" value="P:intra-Golgi vesicle-mediated transport"/>
    <property type="evidence" value="ECO:0007669"/>
    <property type="project" value="TreeGrafter"/>
</dbReference>
<feature type="compositionally biased region" description="Basic residues" evidence="9">
    <location>
        <begin position="1054"/>
        <end position="1065"/>
    </location>
</feature>
<sequence>MVAPQPPSSLTSLIHHAASHAESPISAEALSTKQVASYIRSLSNFSLSDLRNQPQQLGTKSEALHQQLSELCISQTDAFIDIHQAEQQFAPSLDTFATHLADLINNTLPDLHKAVDAFADASKPVLDQRQRVQNVADQYERGHLSDLLEIPPLVHTCVQAAHYSEAIQLTEHLTALLKPTSVATSKTKADPAYAQAGQRSIYLSLLLETLSHLANMKADLIASFSRTGLKLPAARKSITVLRKLNHICSLLSQIPDCNTLVQSSPQSSALIPELGLTENQLCLAFLKARIRSFHSALDAIGSPSSFSSETYLRRYIDLWPEEMADSLSMVFSLFIDDAPSSQTQPESSKSEMVTPSFLISSFAHSGFERLRDTVSLQLVSATNRVRSSSDSGSLETLAELYNNVHTQLSYASASLSRFGFDFGKLLLAPSLLSTQSPTTASLSTIESTWLEALSYSLDQSFAWLNDQLDHHLAAADGSLPSRWLLSPQLPESAIKDLYTPSSHAGDEGGYVDLSRPNIELVDYPLLAKLLNRLLEWINAIQVFAPTSLGVVLLEKLDRHFAKISERLLEGVPATITKLQHNTPYADRLLADQHTRTILEHVEDPDSRNALQTELARNRESVILCKVLRMWHQSVASWTLRVVQTQVFDLKDGEAGKSSAEVRGKAEHWIQETAARVREEEKRRMGEAKERKRVVEEATAMAEVRARQREEERKRVEEEARRKAEAEAKAKAEAEAKAKAEEEARKQAEAESKAKIEEEARIKAQEERKKAEEEKEARKKAEAEKAKVETQAQAKAEAEAARVKAEDEAEAKAEAEAEAKAQAEAEAAEAKAQEKEEAARIKAKEEAVKAKTEAEAEEEKRKAEAEAKIKAEEETSKPKEAAEAARENTTKAPEQATASGAASKKFSLAEKLRLRKEERDRAAATAAAAAAAASADNSNEAPTTEDSTTAEAAKEAAPEATSTKDESARDTAQTEEVQKAEEAKDEAAAEPNEKAEMAKEPKSTKGNQESEEQGADDKADDEGADDDEGEEDKVNGANTPTRPATLTTPNLGGRGGKKNKNKNKKK</sequence>
<comment type="caution">
    <text evidence="10">The sequence shown here is derived from an EMBL/GenBank/DDBJ whole genome shotgun (WGS) entry which is preliminary data.</text>
</comment>
<evidence type="ECO:0000313" key="10">
    <source>
        <dbReference type="EMBL" id="CCF51942.1"/>
    </source>
</evidence>
<keyword evidence="11" id="KW-1185">Reference proteome</keyword>
<feature type="compositionally biased region" description="Basic and acidic residues" evidence="9">
    <location>
        <begin position="678"/>
        <end position="695"/>
    </location>
</feature>
<dbReference type="PANTHER" id="PTHR21311">
    <property type="entry name" value="CONSERVED OLIGOMERIC GOLGI COMPLEX COMPONENT 8"/>
    <property type="match status" value="1"/>
</dbReference>
<dbReference type="EMBL" id="CAGI01000169">
    <property type="protein sequence ID" value="CCF51942.1"/>
    <property type="molecule type" value="Genomic_DNA"/>
</dbReference>
<dbReference type="PANTHER" id="PTHR21311:SF0">
    <property type="entry name" value="CONSERVED OLIGOMERIC GOLGI COMPLEX SUBUNIT 8"/>
    <property type="match status" value="1"/>
</dbReference>
<feature type="compositionally biased region" description="Low complexity" evidence="9">
    <location>
        <begin position="922"/>
        <end position="950"/>
    </location>
</feature>